<proteinExistence type="predicted"/>
<reference evidence="1" key="2">
    <citation type="journal article" date="2015" name="Fish Shellfish Immunol.">
        <title>Early steps in the European eel (Anguilla anguilla)-Vibrio vulnificus interaction in the gills: Role of the RtxA13 toxin.</title>
        <authorList>
            <person name="Callol A."/>
            <person name="Pajuelo D."/>
            <person name="Ebbesson L."/>
            <person name="Teles M."/>
            <person name="MacKenzie S."/>
            <person name="Amaro C."/>
        </authorList>
    </citation>
    <scope>NUCLEOTIDE SEQUENCE</scope>
</reference>
<dbReference type="EMBL" id="GBXM01022463">
    <property type="protein sequence ID" value="JAH86114.1"/>
    <property type="molecule type" value="Transcribed_RNA"/>
</dbReference>
<protein>
    <submittedName>
        <fullName evidence="1">Uncharacterized protein</fullName>
    </submittedName>
</protein>
<reference evidence="1" key="1">
    <citation type="submission" date="2014-11" db="EMBL/GenBank/DDBJ databases">
        <authorList>
            <person name="Amaro Gonzalez C."/>
        </authorList>
    </citation>
    <scope>NUCLEOTIDE SEQUENCE</scope>
</reference>
<sequence length="53" mass="6164">MAVECADLCTSTKRVVYNIKNLQIRWHEINSTDKTNRSQKFSISLKLCTPQLH</sequence>
<dbReference type="AlphaFoldDB" id="A0A0E9W6V6"/>
<evidence type="ECO:0000313" key="1">
    <source>
        <dbReference type="EMBL" id="JAH86114.1"/>
    </source>
</evidence>
<accession>A0A0E9W6V6</accession>
<organism evidence="1">
    <name type="scientific">Anguilla anguilla</name>
    <name type="common">European freshwater eel</name>
    <name type="synonym">Muraena anguilla</name>
    <dbReference type="NCBI Taxonomy" id="7936"/>
    <lineage>
        <taxon>Eukaryota</taxon>
        <taxon>Metazoa</taxon>
        <taxon>Chordata</taxon>
        <taxon>Craniata</taxon>
        <taxon>Vertebrata</taxon>
        <taxon>Euteleostomi</taxon>
        <taxon>Actinopterygii</taxon>
        <taxon>Neopterygii</taxon>
        <taxon>Teleostei</taxon>
        <taxon>Anguilliformes</taxon>
        <taxon>Anguillidae</taxon>
        <taxon>Anguilla</taxon>
    </lineage>
</organism>
<name>A0A0E9W6V6_ANGAN</name>